<sequence>MRSGCGATGVLCRVGPDTTATLTDDVLFPGGVSSSSTSAVNSLATASATARDRSPSRSVTVERSSTVPGTALALTRACTSAEVSPWSPRPATARASRSLVSRSV</sequence>
<reference evidence="2 3" key="2">
    <citation type="submission" date="2020-03" db="EMBL/GenBank/DDBJ databases">
        <authorList>
            <person name="Ichikawa N."/>
            <person name="Kimura A."/>
            <person name="Kitahashi Y."/>
            <person name="Uohara A."/>
        </authorList>
    </citation>
    <scope>NUCLEOTIDE SEQUENCE [LARGE SCALE GENOMIC DNA]</scope>
    <source>
        <strain evidence="2 3">NBRC 105367</strain>
    </source>
</reference>
<reference evidence="2 3" key="1">
    <citation type="submission" date="2020-03" db="EMBL/GenBank/DDBJ databases">
        <title>Whole genome shotgun sequence of Phytohabitans suffuscus NBRC 105367.</title>
        <authorList>
            <person name="Komaki H."/>
            <person name="Tamura T."/>
        </authorList>
    </citation>
    <scope>NUCLEOTIDE SEQUENCE [LARGE SCALE GENOMIC DNA]</scope>
    <source>
        <strain evidence="2 3">NBRC 105367</strain>
    </source>
</reference>
<evidence type="ECO:0000313" key="3">
    <source>
        <dbReference type="Proteomes" id="UP000503011"/>
    </source>
</evidence>
<dbReference type="Proteomes" id="UP000503011">
    <property type="component" value="Chromosome"/>
</dbReference>
<feature type="compositionally biased region" description="Low complexity" evidence="1">
    <location>
        <begin position="56"/>
        <end position="66"/>
    </location>
</feature>
<keyword evidence="3" id="KW-1185">Reference proteome</keyword>
<feature type="region of interest" description="Disordered" evidence="1">
    <location>
        <begin position="33"/>
        <end position="66"/>
    </location>
</feature>
<proteinExistence type="predicted"/>
<dbReference type="AlphaFoldDB" id="A0A6F8YCN8"/>
<evidence type="ECO:0000313" key="2">
    <source>
        <dbReference type="EMBL" id="BCB83827.1"/>
    </source>
</evidence>
<accession>A0A6F8YCN8</accession>
<organism evidence="2 3">
    <name type="scientific">Phytohabitans suffuscus</name>
    <dbReference type="NCBI Taxonomy" id="624315"/>
    <lineage>
        <taxon>Bacteria</taxon>
        <taxon>Bacillati</taxon>
        <taxon>Actinomycetota</taxon>
        <taxon>Actinomycetes</taxon>
        <taxon>Micromonosporales</taxon>
        <taxon>Micromonosporaceae</taxon>
    </lineage>
</organism>
<dbReference type="EMBL" id="AP022871">
    <property type="protein sequence ID" value="BCB83827.1"/>
    <property type="molecule type" value="Genomic_DNA"/>
</dbReference>
<feature type="region of interest" description="Disordered" evidence="1">
    <location>
        <begin position="81"/>
        <end position="104"/>
    </location>
</feature>
<name>A0A6F8YCN8_9ACTN</name>
<protein>
    <submittedName>
        <fullName evidence="2">Uncharacterized protein</fullName>
    </submittedName>
</protein>
<dbReference type="KEGG" id="psuu:Psuf_011400"/>
<gene>
    <name evidence="2" type="ORF">Psuf_011400</name>
</gene>
<feature type="compositionally biased region" description="Low complexity" evidence="1">
    <location>
        <begin position="93"/>
        <end position="104"/>
    </location>
</feature>
<evidence type="ECO:0000256" key="1">
    <source>
        <dbReference type="SAM" id="MobiDB-lite"/>
    </source>
</evidence>
<feature type="compositionally biased region" description="Low complexity" evidence="1">
    <location>
        <begin position="33"/>
        <end position="49"/>
    </location>
</feature>